<dbReference type="InterPro" id="IPR018060">
    <property type="entry name" value="HTH_AraC"/>
</dbReference>
<evidence type="ECO:0000256" key="1">
    <source>
        <dbReference type="ARBA" id="ARBA00023125"/>
    </source>
</evidence>
<evidence type="ECO:0000313" key="3">
    <source>
        <dbReference type="EMBL" id="QGM97332.1"/>
    </source>
</evidence>
<dbReference type="AlphaFoldDB" id="A0A6B8M5C5"/>
<dbReference type="Proteomes" id="UP000422569">
    <property type="component" value="Chromosome"/>
</dbReference>
<accession>A0A6B8M5C5</accession>
<dbReference type="Pfam" id="PF12833">
    <property type="entry name" value="HTH_18"/>
    <property type="match status" value="1"/>
</dbReference>
<dbReference type="PANTHER" id="PTHR43280:SF28">
    <property type="entry name" value="HTH-TYPE TRANSCRIPTIONAL ACTIVATOR RHAS"/>
    <property type="match status" value="1"/>
</dbReference>
<keyword evidence="4" id="KW-1185">Reference proteome</keyword>
<protein>
    <submittedName>
        <fullName evidence="3">Helix-turn-helix transcriptional regulator</fullName>
    </submittedName>
</protein>
<dbReference type="Gene3D" id="1.10.10.60">
    <property type="entry name" value="Homeodomain-like"/>
    <property type="match status" value="1"/>
</dbReference>
<dbReference type="EMBL" id="CP044331">
    <property type="protein sequence ID" value="QGM97332.1"/>
    <property type="molecule type" value="Genomic_DNA"/>
</dbReference>
<reference evidence="3 4" key="1">
    <citation type="submission" date="2019-09" db="EMBL/GenBank/DDBJ databases">
        <title>Isolation and complete genome sequencing of Methylocystis species.</title>
        <authorList>
            <person name="Rumah B.L."/>
            <person name="Stead C.E."/>
            <person name="Stevens B.C."/>
            <person name="Minton N.P."/>
            <person name="Grosse-Honebrink A."/>
            <person name="Zhang Y."/>
        </authorList>
    </citation>
    <scope>NUCLEOTIDE SEQUENCE [LARGE SCALE GENOMIC DNA]</scope>
    <source>
        <strain evidence="3 4">BRCS2</strain>
    </source>
</reference>
<name>A0A6B8M5C5_9HYPH</name>
<dbReference type="PROSITE" id="PS01124">
    <property type="entry name" value="HTH_ARAC_FAMILY_2"/>
    <property type="match status" value="1"/>
</dbReference>
<evidence type="ECO:0000313" key="4">
    <source>
        <dbReference type="Proteomes" id="UP000422569"/>
    </source>
</evidence>
<gene>
    <name evidence="3" type="ORF">F7D14_07495</name>
</gene>
<proteinExistence type="predicted"/>
<dbReference type="KEGG" id="mpar:F7D14_07495"/>
<dbReference type="GO" id="GO:0043565">
    <property type="term" value="F:sequence-specific DNA binding"/>
    <property type="evidence" value="ECO:0007669"/>
    <property type="project" value="InterPro"/>
</dbReference>
<dbReference type="SMART" id="SM00342">
    <property type="entry name" value="HTH_ARAC"/>
    <property type="match status" value="1"/>
</dbReference>
<feature type="domain" description="HTH araC/xylS-type" evidence="2">
    <location>
        <begin position="218"/>
        <end position="326"/>
    </location>
</feature>
<sequence>MHDSFQHFVATDADSLPSTLLSGFTARALYHLWGPRLHGERKALQCSPGVSIERSELISGFVRVDCAVKPGALILGVADAHMRVLGVNIRAGFISAGADGLRVNVIAFPPTSFLCIIFEADAATRILDDPKRRAALKSAPRFGGIGLTRFINPTGRLLFDHAREVMTEAESAARGENGPAIAFRLGFEELVEMSAECIDEMLKEARGVATDETPERRLQLAHEVEEMLWRPPSEAGPDPVSLDNTAQALGCSRRSIQKALNEVFGMGFVALKRAIRLHQADALLKEGAPPGEIARIARAYEFNHLGRFSQYYRAFFGVLPSERASDRPPAADKAGSDLRD</sequence>
<dbReference type="PANTHER" id="PTHR43280">
    <property type="entry name" value="ARAC-FAMILY TRANSCRIPTIONAL REGULATOR"/>
    <property type="match status" value="1"/>
</dbReference>
<dbReference type="RefSeq" id="WP_016919789.1">
    <property type="nucleotide sequence ID" value="NZ_CP044331.1"/>
</dbReference>
<organism evidence="3 4">
    <name type="scientific">Methylocystis parvus</name>
    <dbReference type="NCBI Taxonomy" id="134"/>
    <lineage>
        <taxon>Bacteria</taxon>
        <taxon>Pseudomonadati</taxon>
        <taxon>Pseudomonadota</taxon>
        <taxon>Alphaproteobacteria</taxon>
        <taxon>Hyphomicrobiales</taxon>
        <taxon>Methylocystaceae</taxon>
        <taxon>Methylocystis</taxon>
    </lineage>
</organism>
<keyword evidence="1" id="KW-0238">DNA-binding</keyword>
<evidence type="ECO:0000259" key="2">
    <source>
        <dbReference type="PROSITE" id="PS01124"/>
    </source>
</evidence>
<dbReference type="GO" id="GO:0003700">
    <property type="term" value="F:DNA-binding transcription factor activity"/>
    <property type="evidence" value="ECO:0007669"/>
    <property type="project" value="InterPro"/>
</dbReference>